<evidence type="ECO:0000313" key="2">
    <source>
        <dbReference type="EMBL" id="SOO26845.1"/>
    </source>
</evidence>
<proteinExistence type="predicted"/>
<dbReference type="PANTHER" id="PTHR34614:SF2">
    <property type="entry name" value="TRANSPOSASE IS4-LIKE DOMAIN-CONTAINING PROTEIN"/>
    <property type="match status" value="1"/>
</dbReference>
<accession>A0A7Z7J3U8</accession>
<dbReference type="InterPro" id="IPR002559">
    <property type="entry name" value="Transposase_11"/>
</dbReference>
<gene>
    <name evidence="2" type="ORF">XFF6991_4879</name>
</gene>
<dbReference type="GO" id="GO:0003677">
    <property type="term" value="F:DNA binding"/>
    <property type="evidence" value="ECO:0007669"/>
    <property type="project" value="InterPro"/>
</dbReference>
<protein>
    <recommendedName>
        <fullName evidence="1">Transposase IS4-like domain-containing protein</fullName>
    </recommendedName>
</protein>
<comment type="caution">
    <text evidence="2">The sequence shown here is derived from an EMBL/GenBank/DDBJ whole genome shotgun (WGS) entry which is preliminary data.</text>
</comment>
<reference evidence="2 3" key="1">
    <citation type="submission" date="2017-10" db="EMBL/GenBank/DDBJ databases">
        <authorList>
            <person name="Regsiter A."/>
            <person name="William W."/>
        </authorList>
    </citation>
    <scope>NUCLEOTIDE SEQUENCE [LARGE SCALE GENOMIC DNA]</scope>
    <source>
        <strain evidence="2 3">CFBP6991</strain>
    </source>
</reference>
<feature type="domain" description="Transposase IS4-like" evidence="1">
    <location>
        <begin position="22"/>
        <end position="101"/>
    </location>
</feature>
<evidence type="ECO:0000313" key="3">
    <source>
        <dbReference type="Proteomes" id="UP000234345"/>
    </source>
</evidence>
<dbReference type="EMBL" id="OCZC01000091">
    <property type="protein sequence ID" value="SOO26845.1"/>
    <property type="molecule type" value="Genomic_DNA"/>
</dbReference>
<name>A0A7Z7J3U8_XANCH</name>
<sequence>MMYYDLTQQLLILKHFLVKVIKNPGYSKDGKFKEDQIVIGMATDENGIPLHYKIFPGNVADPNTLIPFMLEIADIYEVNSVTIIADKGMSVNRNIRFLESKN</sequence>
<dbReference type="GO" id="GO:0006313">
    <property type="term" value="P:DNA transposition"/>
    <property type="evidence" value="ECO:0007669"/>
    <property type="project" value="InterPro"/>
</dbReference>
<dbReference type="GO" id="GO:0004803">
    <property type="term" value="F:transposase activity"/>
    <property type="evidence" value="ECO:0007669"/>
    <property type="project" value="InterPro"/>
</dbReference>
<dbReference type="AlphaFoldDB" id="A0A7Z7J3U8"/>
<evidence type="ECO:0000259" key="1">
    <source>
        <dbReference type="Pfam" id="PF01609"/>
    </source>
</evidence>
<organism evidence="2 3">
    <name type="scientific">Xanthomonas campestris pv. phaseoli</name>
    <dbReference type="NCBI Taxonomy" id="317013"/>
    <lineage>
        <taxon>Bacteria</taxon>
        <taxon>Pseudomonadati</taxon>
        <taxon>Pseudomonadota</taxon>
        <taxon>Gammaproteobacteria</taxon>
        <taxon>Lysobacterales</taxon>
        <taxon>Lysobacteraceae</taxon>
        <taxon>Xanthomonas</taxon>
    </lineage>
</organism>
<dbReference type="Proteomes" id="UP000234345">
    <property type="component" value="Unassembled WGS sequence"/>
</dbReference>
<dbReference type="PANTHER" id="PTHR34614">
    <property type="match status" value="1"/>
</dbReference>
<dbReference type="Pfam" id="PF01609">
    <property type="entry name" value="DDE_Tnp_1"/>
    <property type="match status" value="1"/>
</dbReference>